<sequence length="500" mass="55406">MIVRVLVLRESSIPNMPLKKRGGGGDGRRSSNQNKRTCYGAGETPESVVTYQDSQQGVWSELSDQAASVLTKSVVSIALSDGHKVLFASSGIAIHCQADVSNFLTSASLVRALHNEAKYHDSLKIEVLHEGNVVIGFLDKYDLDYEIAIVKVTSFLDVNEVFLSRALKFVLGCNVVAAGRDTYGKLMATSGNLTSNPSRSEDSECLMFSTCKLLEALEGGPLFDFHGNLIGMNLFSRTGISLFVPIPLSPLLHLSGNDTQEQEPDFQKDTNFQEQESLVANTCVDPGKQRVVSVVPQQSLYLLKPGGVTLSNSFEDYFGDIYPKGVWSQFHKRVSRRISRNVVSLASFNGNTRFFACTGFFIDWDECQDKNVSTILTSATLVRNSDPSAVESKIFDGLRAGIGGPLVDIDGNFIGMNFYDPKMGTPALLHDDILRILEGFKEKCSSNRNRTPDCTYGDDAVRMNRWPLPQREPHFEEYEHRVLASGCQYKYRFGEIHLCK</sequence>
<feature type="region of interest" description="Disordered" evidence="1">
    <location>
        <begin position="16"/>
        <end position="39"/>
    </location>
</feature>
<accession>A0AAV5FGC2</accession>
<evidence type="ECO:0000313" key="2">
    <source>
        <dbReference type="EMBL" id="GJN33822.1"/>
    </source>
</evidence>
<comment type="caution">
    <text evidence="2">The sequence shown here is derived from an EMBL/GenBank/DDBJ whole genome shotgun (WGS) entry which is preliminary data.</text>
</comment>
<reference evidence="2" key="1">
    <citation type="journal article" date="2018" name="DNA Res.">
        <title>Multiple hybrid de novo genome assembly of finger millet, an orphan allotetraploid crop.</title>
        <authorList>
            <person name="Hatakeyama M."/>
            <person name="Aluri S."/>
            <person name="Balachadran M.T."/>
            <person name="Sivarajan S.R."/>
            <person name="Patrignani A."/>
            <person name="Gruter S."/>
            <person name="Poveda L."/>
            <person name="Shimizu-Inatsugi R."/>
            <person name="Baeten J."/>
            <person name="Francoijs K.J."/>
            <person name="Nataraja K.N."/>
            <person name="Reddy Y.A.N."/>
            <person name="Phadnis S."/>
            <person name="Ravikumar R.L."/>
            <person name="Schlapbach R."/>
            <person name="Sreeman S.M."/>
            <person name="Shimizu K.K."/>
        </authorList>
    </citation>
    <scope>NUCLEOTIDE SEQUENCE</scope>
</reference>
<dbReference type="Gene3D" id="2.40.10.120">
    <property type="match status" value="1"/>
</dbReference>
<gene>
    <name evidence="2" type="primary">gb22448</name>
    <name evidence="2" type="ORF">PR202_gb22448</name>
</gene>
<dbReference type="AlphaFoldDB" id="A0AAV5FGC2"/>
<dbReference type="Pfam" id="PF13365">
    <property type="entry name" value="Trypsin_2"/>
    <property type="match status" value="1"/>
</dbReference>
<dbReference type="EMBL" id="BQKI01000085">
    <property type="protein sequence ID" value="GJN33822.1"/>
    <property type="molecule type" value="Genomic_DNA"/>
</dbReference>
<organism evidence="2 3">
    <name type="scientific">Eleusine coracana subsp. coracana</name>
    <dbReference type="NCBI Taxonomy" id="191504"/>
    <lineage>
        <taxon>Eukaryota</taxon>
        <taxon>Viridiplantae</taxon>
        <taxon>Streptophyta</taxon>
        <taxon>Embryophyta</taxon>
        <taxon>Tracheophyta</taxon>
        <taxon>Spermatophyta</taxon>
        <taxon>Magnoliopsida</taxon>
        <taxon>Liliopsida</taxon>
        <taxon>Poales</taxon>
        <taxon>Poaceae</taxon>
        <taxon>PACMAD clade</taxon>
        <taxon>Chloridoideae</taxon>
        <taxon>Cynodonteae</taxon>
        <taxon>Eleusininae</taxon>
        <taxon>Eleusine</taxon>
    </lineage>
</organism>
<proteinExistence type="predicted"/>
<evidence type="ECO:0000256" key="1">
    <source>
        <dbReference type="SAM" id="MobiDB-lite"/>
    </source>
</evidence>
<reference evidence="2" key="2">
    <citation type="submission" date="2021-12" db="EMBL/GenBank/DDBJ databases">
        <title>Resequencing data analysis of finger millet.</title>
        <authorList>
            <person name="Hatakeyama M."/>
            <person name="Aluri S."/>
            <person name="Balachadran M.T."/>
            <person name="Sivarajan S.R."/>
            <person name="Poveda L."/>
            <person name="Shimizu-Inatsugi R."/>
            <person name="Schlapbach R."/>
            <person name="Sreeman S.M."/>
            <person name="Shimizu K.K."/>
        </authorList>
    </citation>
    <scope>NUCLEOTIDE SEQUENCE</scope>
</reference>
<dbReference type="SUPFAM" id="SSF50494">
    <property type="entry name" value="Trypsin-like serine proteases"/>
    <property type="match status" value="1"/>
</dbReference>
<evidence type="ECO:0000313" key="3">
    <source>
        <dbReference type="Proteomes" id="UP001054889"/>
    </source>
</evidence>
<dbReference type="InterPro" id="IPR009003">
    <property type="entry name" value="Peptidase_S1_PA"/>
</dbReference>
<dbReference type="PANTHER" id="PTHR18868">
    <property type="entry name" value="OS07G0665300 PROTEIN-RELATED"/>
    <property type="match status" value="1"/>
</dbReference>
<name>A0AAV5FGC2_ELECO</name>
<dbReference type="Proteomes" id="UP001054889">
    <property type="component" value="Unassembled WGS sequence"/>
</dbReference>
<protein>
    <submittedName>
        <fullName evidence="2">Uncharacterized protein</fullName>
    </submittedName>
</protein>
<keyword evidence="3" id="KW-1185">Reference proteome</keyword>
<dbReference type="PANTHER" id="PTHR18868:SF38">
    <property type="entry name" value="OS01G0776500 PROTEIN"/>
    <property type="match status" value="1"/>
</dbReference>